<dbReference type="Proteomes" id="UP000061660">
    <property type="component" value="Chromosome"/>
</dbReference>
<reference evidence="2" key="1">
    <citation type="submission" date="2015-12" db="EMBL/GenBank/DDBJ databases">
        <title>Complete genome sequences of two moderately thermophilic Paenibacillus species.</title>
        <authorList>
            <person name="Butler R.III."/>
            <person name="Wang J."/>
            <person name="Stark B.C."/>
            <person name="Pombert J.-F."/>
        </authorList>
    </citation>
    <scope>NUCLEOTIDE SEQUENCE [LARGE SCALE GENOMIC DNA]</scope>
    <source>
        <strain evidence="2">32O-Y</strain>
    </source>
</reference>
<dbReference type="AlphaFoldDB" id="A0A0U2M5V8"/>
<accession>A0A0U2M5V8</accession>
<keyword evidence="2" id="KW-1185">Reference proteome</keyword>
<dbReference type="KEGG" id="pnp:IJ22_28750"/>
<sequence>MKKNMLTLILFLIVGLVAGTLVGQLLAPYPGLSFLTKSVPLSWQPKADLIVIQYDLDLQIRLNLISIAGLALGFWVHRRL</sequence>
<gene>
    <name evidence="1" type="ORF">IJ22_28750</name>
</gene>
<proteinExistence type="predicted"/>
<dbReference type="RefSeq" id="WP_062409252.1">
    <property type="nucleotide sequence ID" value="NZ_BJCS01000007.1"/>
</dbReference>
<protein>
    <submittedName>
        <fullName evidence="1">Uncharacterized protein</fullName>
    </submittedName>
</protein>
<evidence type="ECO:0000313" key="2">
    <source>
        <dbReference type="Proteomes" id="UP000061660"/>
    </source>
</evidence>
<organism evidence="1 2">
    <name type="scientific">Paenibacillus naphthalenovorans</name>
    <dbReference type="NCBI Taxonomy" id="162209"/>
    <lineage>
        <taxon>Bacteria</taxon>
        <taxon>Bacillati</taxon>
        <taxon>Bacillota</taxon>
        <taxon>Bacilli</taxon>
        <taxon>Bacillales</taxon>
        <taxon>Paenibacillaceae</taxon>
        <taxon>Paenibacillus</taxon>
    </lineage>
</organism>
<dbReference type="STRING" id="162209.IJ22_28750"/>
<dbReference type="Pfam" id="PF14209">
    <property type="entry name" value="DUF4321"/>
    <property type="match status" value="1"/>
</dbReference>
<dbReference type="EMBL" id="CP013652">
    <property type="protein sequence ID" value="ALS23248.1"/>
    <property type="molecule type" value="Genomic_DNA"/>
</dbReference>
<dbReference type="PATRIC" id="fig|162209.4.peg.3064"/>
<evidence type="ECO:0000313" key="1">
    <source>
        <dbReference type="EMBL" id="ALS23248.1"/>
    </source>
</evidence>
<dbReference type="OrthoDB" id="2974387at2"/>
<dbReference type="InterPro" id="IPR025470">
    <property type="entry name" value="DUF4321"/>
</dbReference>
<name>A0A0U2M5V8_9BACL</name>
<reference evidence="1 2" key="2">
    <citation type="journal article" date="2016" name="Genome Announc.">
        <title>Complete Genome Sequences of Two Interactive Moderate Thermophiles, Paenibacillus napthalenovorans 32O-Y and Paenibacillus sp. 32O-W.</title>
        <authorList>
            <person name="Butler R.R.III."/>
            <person name="Wang J."/>
            <person name="Stark B.C."/>
            <person name="Pombert J.F."/>
        </authorList>
    </citation>
    <scope>NUCLEOTIDE SEQUENCE [LARGE SCALE GENOMIC DNA]</scope>
    <source>
        <strain evidence="1 2">32O-Y</strain>
    </source>
</reference>